<feature type="region of interest" description="Disordered" evidence="1">
    <location>
        <begin position="205"/>
        <end position="240"/>
    </location>
</feature>
<keyword evidence="3" id="KW-1185">Reference proteome</keyword>
<reference evidence="2 3" key="1">
    <citation type="journal article" date="2017" name="Mol. Ecol.">
        <title>Comparative and population genomic landscape of Phellinus noxius: A hypervariable fungus causing root rot in trees.</title>
        <authorList>
            <person name="Chung C.L."/>
            <person name="Lee T.J."/>
            <person name="Akiba M."/>
            <person name="Lee H.H."/>
            <person name="Kuo T.H."/>
            <person name="Liu D."/>
            <person name="Ke H.M."/>
            <person name="Yokoi T."/>
            <person name="Roa M.B."/>
            <person name="Lu M.J."/>
            <person name="Chang Y.Y."/>
            <person name="Ann P.J."/>
            <person name="Tsai J.N."/>
            <person name="Chen C.Y."/>
            <person name="Tzean S.S."/>
            <person name="Ota Y."/>
            <person name="Hattori T."/>
            <person name="Sahashi N."/>
            <person name="Liou R.F."/>
            <person name="Kikuchi T."/>
            <person name="Tsai I.J."/>
        </authorList>
    </citation>
    <scope>NUCLEOTIDE SEQUENCE [LARGE SCALE GENOMIC DNA]</scope>
    <source>
        <strain evidence="2 3">FFPRI411160</strain>
    </source>
</reference>
<accession>A0A286UUG1</accession>
<evidence type="ECO:0000256" key="1">
    <source>
        <dbReference type="SAM" id="MobiDB-lite"/>
    </source>
</evidence>
<name>A0A286UUG1_9AGAM</name>
<evidence type="ECO:0000313" key="3">
    <source>
        <dbReference type="Proteomes" id="UP000217199"/>
    </source>
</evidence>
<gene>
    <name evidence="2" type="ORF">PNOK_0016200</name>
</gene>
<evidence type="ECO:0008006" key="4">
    <source>
        <dbReference type="Google" id="ProtNLM"/>
    </source>
</evidence>
<dbReference type="EMBL" id="NBII01000001">
    <property type="protein sequence ID" value="PAV23095.1"/>
    <property type="molecule type" value="Genomic_DNA"/>
</dbReference>
<organism evidence="2 3">
    <name type="scientific">Pyrrhoderma noxium</name>
    <dbReference type="NCBI Taxonomy" id="2282107"/>
    <lineage>
        <taxon>Eukaryota</taxon>
        <taxon>Fungi</taxon>
        <taxon>Dikarya</taxon>
        <taxon>Basidiomycota</taxon>
        <taxon>Agaricomycotina</taxon>
        <taxon>Agaricomycetes</taxon>
        <taxon>Hymenochaetales</taxon>
        <taxon>Hymenochaetaceae</taxon>
        <taxon>Pyrrhoderma</taxon>
    </lineage>
</organism>
<dbReference type="OrthoDB" id="3256525at2759"/>
<dbReference type="AlphaFoldDB" id="A0A286UUG1"/>
<evidence type="ECO:0000313" key="2">
    <source>
        <dbReference type="EMBL" id="PAV23095.1"/>
    </source>
</evidence>
<dbReference type="InParanoid" id="A0A286UUG1"/>
<proteinExistence type="predicted"/>
<comment type="caution">
    <text evidence="2">The sequence shown here is derived from an EMBL/GenBank/DDBJ whole genome shotgun (WGS) entry which is preliminary data.</text>
</comment>
<dbReference type="Proteomes" id="UP000217199">
    <property type="component" value="Unassembled WGS sequence"/>
</dbReference>
<protein>
    <recommendedName>
        <fullName evidence="4">F-box domain-containing protein</fullName>
    </recommendedName>
</protein>
<sequence>MTRDVSSLPTELLIEIFRIATDNPVRDIDLLASWSPFEPVHSNESGQAEKDALRVKSAIGLTSHQFRALVMPFLYEDIWVRHGSHELLLSLWKDTTLRSYVKRISMTFDDENRSEEDVKAMVEDARNILSCCPNVRIVQRPRPEIQEEIKNHDVPPLEGFELPHLSRVNWYNGPGDDVFTAGPSPKFAWTSGSLRVLIMGKDDIPQEQNGEDRQETVPLQQRPQQLDEPLKPFSFAATLR</sequence>
<feature type="compositionally biased region" description="Basic and acidic residues" evidence="1">
    <location>
        <begin position="205"/>
        <end position="215"/>
    </location>
</feature>